<reference evidence="1 2" key="1">
    <citation type="submission" date="2023-01" db="EMBL/GenBank/DDBJ databases">
        <title>Minimal conservation of predation-associated metabolite biosynthetic gene clusters underscores biosynthetic potential of Myxococcota including descriptions for ten novel species: Archangium lansinium sp. nov., Myxococcus landrumus sp. nov., Nannocystis bai.</title>
        <authorList>
            <person name="Ahearne A."/>
            <person name="Stevens C."/>
            <person name="Dowd S."/>
        </authorList>
    </citation>
    <scope>NUCLEOTIDE SEQUENCE [LARGE SCALE GENOMIC DNA]</scope>
    <source>
        <strain evidence="1 2">WIWO2</strain>
    </source>
</reference>
<evidence type="ECO:0000313" key="1">
    <source>
        <dbReference type="EMBL" id="MDC0683045.1"/>
    </source>
</evidence>
<dbReference type="EMBL" id="JAQNDK010000004">
    <property type="protein sequence ID" value="MDC0683045.1"/>
    <property type="molecule type" value="Genomic_DNA"/>
</dbReference>
<proteinExistence type="predicted"/>
<accession>A0ABT5C9J1</accession>
<evidence type="ECO:0000313" key="2">
    <source>
        <dbReference type="Proteomes" id="UP001217485"/>
    </source>
</evidence>
<keyword evidence="2" id="KW-1185">Reference proteome</keyword>
<protein>
    <recommendedName>
        <fullName evidence="3">Alcohol dehydrogenase</fullName>
    </recommendedName>
</protein>
<dbReference type="Proteomes" id="UP001217485">
    <property type="component" value="Unassembled WGS sequence"/>
</dbReference>
<organism evidence="1 2">
    <name type="scientific">Sorangium atrum</name>
    <dbReference type="NCBI Taxonomy" id="2995308"/>
    <lineage>
        <taxon>Bacteria</taxon>
        <taxon>Pseudomonadati</taxon>
        <taxon>Myxococcota</taxon>
        <taxon>Polyangia</taxon>
        <taxon>Polyangiales</taxon>
        <taxon>Polyangiaceae</taxon>
        <taxon>Sorangium</taxon>
    </lineage>
</organism>
<dbReference type="RefSeq" id="WP_272101195.1">
    <property type="nucleotide sequence ID" value="NZ_JAQNDK010000004.1"/>
</dbReference>
<sequence length="119" mass="13394">MKEYFAFYAKVVRCTSEFSQTFGESPMKDVFVCPHRGEWPAGIGRSDLFIEGRLRLKVNAAKSAVARPEERHFVGLSRRPMPEEVRVVDRTVTLDAIQEAYAYIASGQKTGNVVLKLIA</sequence>
<comment type="caution">
    <text evidence="1">The sequence shown here is derived from an EMBL/GenBank/DDBJ whole genome shotgun (WGS) entry which is preliminary data.</text>
</comment>
<name>A0ABT5C9J1_9BACT</name>
<evidence type="ECO:0008006" key="3">
    <source>
        <dbReference type="Google" id="ProtNLM"/>
    </source>
</evidence>
<gene>
    <name evidence="1" type="ORF">POL72_35280</name>
</gene>